<evidence type="ECO:0000256" key="1">
    <source>
        <dbReference type="SAM" id="MobiDB-lite"/>
    </source>
</evidence>
<dbReference type="SUPFAM" id="SSF53474">
    <property type="entry name" value="alpha/beta-Hydrolases"/>
    <property type="match status" value="1"/>
</dbReference>
<dbReference type="AlphaFoldDB" id="A0AAN7WBG0"/>
<dbReference type="GO" id="GO:0016020">
    <property type="term" value="C:membrane"/>
    <property type="evidence" value="ECO:0007669"/>
    <property type="project" value="TreeGrafter"/>
</dbReference>
<evidence type="ECO:0000313" key="3">
    <source>
        <dbReference type="EMBL" id="KAK5700098.1"/>
    </source>
</evidence>
<feature type="domain" description="AB hydrolase-1" evidence="2">
    <location>
        <begin position="29"/>
        <end position="252"/>
    </location>
</feature>
<reference evidence="3" key="1">
    <citation type="submission" date="2023-08" db="EMBL/GenBank/DDBJ databases">
        <title>Black Yeasts Isolated from many extreme environments.</title>
        <authorList>
            <person name="Coleine C."/>
            <person name="Stajich J.E."/>
            <person name="Selbmann L."/>
        </authorList>
    </citation>
    <scope>NUCLEOTIDE SEQUENCE</scope>
    <source>
        <strain evidence="3">CCFEE 5810</strain>
    </source>
</reference>
<proteinExistence type="predicted"/>
<evidence type="ECO:0000259" key="2">
    <source>
        <dbReference type="Pfam" id="PF00561"/>
    </source>
</evidence>
<sequence length="274" mass="29817">MPYASLSTGHRIHYHDTTQSEPERGNDRPPIIMIHGLGSSQNFYMPVIPYLSGYRCVALDSYGAARSKSQGEPLTIEELAEDVVALLDRLHIERAVVVGHSMGGTMVHVIAAAHPERVVGVVSIGPVNPSSVKPEVFQTRIDTVLQNGMEGLANTIPTAATASASTPLQRALIRELILNQDPKAYASHCKAIIDMKEPSGGFEAVKVPALILAGEEDKSAPLEGCRYIYDHLGTDDRELSVMGGVGHWHCIEAGEQVAKEIDFFCVELQKRRKL</sequence>
<dbReference type="InterPro" id="IPR000073">
    <property type="entry name" value="AB_hydrolase_1"/>
</dbReference>
<feature type="compositionally biased region" description="Basic and acidic residues" evidence="1">
    <location>
        <begin position="14"/>
        <end position="27"/>
    </location>
</feature>
<dbReference type="Proteomes" id="UP001310594">
    <property type="component" value="Unassembled WGS sequence"/>
</dbReference>
<dbReference type="Pfam" id="PF00561">
    <property type="entry name" value="Abhydrolase_1"/>
    <property type="match status" value="1"/>
</dbReference>
<dbReference type="GO" id="GO:0046464">
    <property type="term" value="P:acylglycerol catabolic process"/>
    <property type="evidence" value="ECO:0007669"/>
    <property type="project" value="TreeGrafter"/>
</dbReference>
<organism evidence="3 4">
    <name type="scientific">Elasticomyces elasticus</name>
    <dbReference type="NCBI Taxonomy" id="574655"/>
    <lineage>
        <taxon>Eukaryota</taxon>
        <taxon>Fungi</taxon>
        <taxon>Dikarya</taxon>
        <taxon>Ascomycota</taxon>
        <taxon>Pezizomycotina</taxon>
        <taxon>Dothideomycetes</taxon>
        <taxon>Dothideomycetidae</taxon>
        <taxon>Mycosphaerellales</taxon>
        <taxon>Teratosphaeriaceae</taxon>
        <taxon>Elasticomyces</taxon>
    </lineage>
</organism>
<dbReference type="Gene3D" id="3.40.50.1820">
    <property type="entry name" value="alpha/beta hydrolase"/>
    <property type="match status" value="1"/>
</dbReference>
<dbReference type="PRINTS" id="PR00111">
    <property type="entry name" value="ABHYDROLASE"/>
</dbReference>
<gene>
    <name evidence="3" type="ORF">LTR97_006233</name>
</gene>
<dbReference type="PANTHER" id="PTHR43798">
    <property type="entry name" value="MONOACYLGLYCEROL LIPASE"/>
    <property type="match status" value="1"/>
</dbReference>
<evidence type="ECO:0000313" key="4">
    <source>
        <dbReference type="Proteomes" id="UP001310594"/>
    </source>
</evidence>
<accession>A0AAN7WBG0</accession>
<protein>
    <recommendedName>
        <fullName evidence="2">AB hydrolase-1 domain-containing protein</fullName>
    </recommendedName>
</protein>
<dbReference type="PANTHER" id="PTHR43798:SF5">
    <property type="entry name" value="MONOACYLGLYCEROL LIPASE ABHD6"/>
    <property type="match status" value="1"/>
</dbReference>
<comment type="caution">
    <text evidence="3">The sequence shown here is derived from an EMBL/GenBank/DDBJ whole genome shotgun (WGS) entry which is preliminary data.</text>
</comment>
<name>A0AAN7WBG0_9PEZI</name>
<feature type="region of interest" description="Disordered" evidence="1">
    <location>
        <begin position="1"/>
        <end position="28"/>
    </location>
</feature>
<dbReference type="InterPro" id="IPR029058">
    <property type="entry name" value="AB_hydrolase_fold"/>
</dbReference>
<dbReference type="InterPro" id="IPR050266">
    <property type="entry name" value="AB_hydrolase_sf"/>
</dbReference>
<dbReference type="EMBL" id="JAVRQU010000008">
    <property type="protein sequence ID" value="KAK5700098.1"/>
    <property type="molecule type" value="Genomic_DNA"/>
</dbReference>
<dbReference type="GO" id="GO:0047372">
    <property type="term" value="F:monoacylglycerol lipase activity"/>
    <property type="evidence" value="ECO:0007669"/>
    <property type="project" value="TreeGrafter"/>
</dbReference>